<dbReference type="PaxDb" id="67767-A0A0J7JW86"/>
<accession>A0A0J7JW86</accession>
<sequence>MLNINSRFSEGVKDFQGRVVDYINSRNRMGALASAVSYASTLPDKVQRVLIKSIEEASVTHDIPDFVDRQPEARE</sequence>
<name>A0A0J7JW86_LASNI</name>
<evidence type="ECO:0000313" key="2">
    <source>
        <dbReference type="Proteomes" id="UP000036403"/>
    </source>
</evidence>
<gene>
    <name evidence="1" type="ORF">RF55_22768</name>
</gene>
<organism evidence="1 2">
    <name type="scientific">Lasius niger</name>
    <name type="common">Black garden ant</name>
    <dbReference type="NCBI Taxonomy" id="67767"/>
    <lineage>
        <taxon>Eukaryota</taxon>
        <taxon>Metazoa</taxon>
        <taxon>Ecdysozoa</taxon>
        <taxon>Arthropoda</taxon>
        <taxon>Hexapoda</taxon>
        <taxon>Insecta</taxon>
        <taxon>Pterygota</taxon>
        <taxon>Neoptera</taxon>
        <taxon>Endopterygota</taxon>
        <taxon>Hymenoptera</taxon>
        <taxon>Apocrita</taxon>
        <taxon>Aculeata</taxon>
        <taxon>Formicoidea</taxon>
        <taxon>Formicidae</taxon>
        <taxon>Formicinae</taxon>
        <taxon>Lasius</taxon>
        <taxon>Lasius</taxon>
    </lineage>
</organism>
<keyword evidence="2" id="KW-1185">Reference proteome</keyword>
<reference evidence="1 2" key="1">
    <citation type="submission" date="2015-04" db="EMBL/GenBank/DDBJ databases">
        <title>Lasius niger genome sequencing.</title>
        <authorList>
            <person name="Konorov E.A."/>
            <person name="Nikitin M.A."/>
            <person name="Kirill M.V."/>
            <person name="Chang P."/>
        </authorList>
    </citation>
    <scope>NUCLEOTIDE SEQUENCE [LARGE SCALE GENOMIC DNA]</scope>
    <source>
        <tissue evidence="1">Whole</tissue>
    </source>
</reference>
<dbReference type="AlphaFoldDB" id="A0A0J7JW86"/>
<evidence type="ECO:0000313" key="1">
    <source>
        <dbReference type="EMBL" id="KMQ82488.1"/>
    </source>
</evidence>
<comment type="caution">
    <text evidence="1">The sequence shown here is derived from an EMBL/GenBank/DDBJ whole genome shotgun (WGS) entry which is preliminary data.</text>
</comment>
<proteinExistence type="predicted"/>
<dbReference type="Proteomes" id="UP000036403">
    <property type="component" value="Unassembled WGS sequence"/>
</dbReference>
<dbReference type="EMBL" id="LBMM01024992">
    <property type="protein sequence ID" value="KMQ82488.1"/>
    <property type="molecule type" value="Genomic_DNA"/>
</dbReference>
<protein>
    <submittedName>
        <fullName evidence="1">Ribonuclease r</fullName>
    </submittedName>
</protein>